<dbReference type="EMBL" id="JMSN01000030">
    <property type="protein sequence ID" value="KDN47317.1"/>
    <property type="molecule type" value="Genomic_DNA"/>
</dbReference>
<feature type="non-terminal residue" evidence="1">
    <location>
        <position position="1"/>
    </location>
</feature>
<name>A0A066W023_TILAU</name>
<evidence type="ECO:0000313" key="1">
    <source>
        <dbReference type="EMBL" id="KDN47317.1"/>
    </source>
</evidence>
<dbReference type="InParanoid" id="A0A066W023"/>
<dbReference type="Proteomes" id="UP000027361">
    <property type="component" value="Unassembled WGS sequence"/>
</dbReference>
<comment type="caution">
    <text evidence="1">The sequence shown here is derived from an EMBL/GenBank/DDBJ whole genome shotgun (WGS) entry which is preliminary data.</text>
</comment>
<protein>
    <submittedName>
        <fullName evidence="1">Uncharacterized protein</fullName>
    </submittedName>
</protein>
<sequence>TRATGFIGSTVVPQAPVAWLKVRVTARNDARAKQCMSIFEKTNSKEKFGGFHRYRRYSMRCLRRCDDVCPSALLASFRN</sequence>
<evidence type="ECO:0000313" key="2">
    <source>
        <dbReference type="Proteomes" id="UP000027361"/>
    </source>
</evidence>
<dbReference type="RefSeq" id="XP_013243806.1">
    <property type="nucleotide sequence ID" value="XM_013388352.1"/>
</dbReference>
<proteinExistence type="predicted"/>
<keyword evidence="2" id="KW-1185">Reference proteome</keyword>
<dbReference type="HOGENOM" id="CLU_2612697_0_0_1"/>
<accession>A0A066W023</accession>
<dbReference type="GeneID" id="25262405"/>
<reference evidence="1 2" key="1">
    <citation type="submission" date="2014-05" db="EMBL/GenBank/DDBJ databases">
        <title>Draft genome sequence of a rare smut relative, Tilletiaria anomala UBC 951.</title>
        <authorList>
            <consortium name="DOE Joint Genome Institute"/>
            <person name="Toome M."/>
            <person name="Kuo A."/>
            <person name="Henrissat B."/>
            <person name="Lipzen A."/>
            <person name="Tritt A."/>
            <person name="Yoshinaga Y."/>
            <person name="Zane M."/>
            <person name="Barry K."/>
            <person name="Grigoriev I.V."/>
            <person name="Spatafora J.W."/>
            <person name="Aimea M.C."/>
        </authorList>
    </citation>
    <scope>NUCLEOTIDE SEQUENCE [LARGE SCALE GENOMIC DNA]</scope>
    <source>
        <strain evidence="1 2">UBC 951</strain>
    </source>
</reference>
<dbReference type="AlphaFoldDB" id="A0A066W023"/>
<organism evidence="1 2">
    <name type="scientific">Tilletiaria anomala (strain ATCC 24038 / CBS 436.72 / UBC 951)</name>
    <dbReference type="NCBI Taxonomy" id="1037660"/>
    <lineage>
        <taxon>Eukaryota</taxon>
        <taxon>Fungi</taxon>
        <taxon>Dikarya</taxon>
        <taxon>Basidiomycota</taxon>
        <taxon>Ustilaginomycotina</taxon>
        <taxon>Exobasidiomycetes</taxon>
        <taxon>Georgefischeriales</taxon>
        <taxon>Tilletiariaceae</taxon>
        <taxon>Tilletiaria</taxon>
    </lineage>
</organism>
<gene>
    <name evidence="1" type="ORF">K437DRAFT_223121</name>
</gene>